<dbReference type="OrthoDB" id="6141102at2759"/>
<comment type="caution">
    <text evidence="2">The sequence shown here is derived from an EMBL/GenBank/DDBJ whole genome shotgun (WGS) entry which is preliminary data.</text>
</comment>
<dbReference type="InterPro" id="IPR046341">
    <property type="entry name" value="SET_dom_sf"/>
</dbReference>
<gene>
    <name evidence="2" type="ORF">D9757_008221</name>
</gene>
<dbReference type="Proteomes" id="UP000518752">
    <property type="component" value="Unassembled WGS sequence"/>
</dbReference>
<dbReference type="AlphaFoldDB" id="A0A8H5M4C0"/>
<dbReference type="SUPFAM" id="SSF82199">
    <property type="entry name" value="SET domain"/>
    <property type="match status" value="1"/>
</dbReference>
<feature type="region of interest" description="Disordered" evidence="1">
    <location>
        <begin position="1"/>
        <end position="35"/>
    </location>
</feature>
<protein>
    <recommendedName>
        <fullName evidence="4">SET domain-containing protein</fullName>
    </recommendedName>
</protein>
<evidence type="ECO:0000313" key="2">
    <source>
        <dbReference type="EMBL" id="KAF5380226.1"/>
    </source>
</evidence>
<proteinExistence type="predicted"/>
<reference evidence="2 3" key="1">
    <citation type="journal article" date="2020" name="ISME J.">
        <title>Uncovering the hidden diversity of litter-decomposition mechanisms in mushroom-forming fungi.</title>
        <authorList>
            <person name="Floudas D."/>
            <person name="Bentzer J."/>
            <person name="Ahren D."/>
            <person name="Johansson T."/>
            <person name="Persson P."/>
            <person name="Tunlid A."/>
        </authorList>
    </citation>
    <scope>NUCLEOTIDE SEQUENCE [LARGE SCALE GENOMIC DNA]</scope>
    <source>
        <strain evidence="2 3">CBS 406.79</strain>
    </source>
</reference>
<evidence type="ECO:0008006" key="4">
    <source>
        <dbReference type="Google" id="ProtNLM"/>
    </source>
</evidence>
<sequence>MSRYHSPPFKEEYLEFADEPPQTPPSNTPPLTAQDEEKLAKALEIYLAVYKEFSEEGFPEYEADMNYLRNGNSDLPVSLPEDSAWATEIPKNSAESRVISTQNCNIIKLEDTIESDEDRHYFLSEIQSQKRLYYYSCSPTSQNMEEELETWNMGPTFVPHADAPNERFNYVEYVRMGFEFEKLSEKLQVDSDIPKQFVWQNLMDPESDIVDFEVARRLHFQHQFSYDEIDRTGLLRLPLRDGSESGLIWESSQREPTRWESRQSNELTRFKTSYGDQNNTLLRFINAIQRGFCASINCIRMHCHAHSISSAPTIDTYLTPPIEPKKPERTHENLRLDYADRACDNDCFLNINEEMESMDAYMWDEKDRQALWELLELTPDAAPCDLAVLMCRGKRCVEIYLQRKLMLSDHDIHDWQLSSHERPPTPRDLSTPDLYTLNPARTKADVALMNRHAIATWRTNGVGASVDARTIVLIDFPVAIAKQVKDDVPMAQPQFAWLPVRVAATGENATLNGVHAKHDSPIHCNNSASQLEEQGLIEIKPSGHGQGAFATKTIEKSQFIIEYTGEIQHEVTSSLYE</sequence>
<dbReference type="Gene3D" id="2.170.270.10">
    <property type="entry name" value="SET domain"/>
    <property type="match status" value="1"/>
</dbReference>
<evidence type="ECO:0000256" key="1">
    <source>
        <dbReference type="SAM" id="MobiDB-lite"/>
    </source>
</evidence>
<keyword evidence="3" id="KW-1185">Reference proteome</keyword>
<organism evidence="2 3">
    <name type="scientific">Collybiopsis confluens</name>
    <dbReference type="NCBI Taxonomy" id="2823264"/>
    <lineage>
        <taxon>Eukaryota</taxon>
        <taxon>Fungi</taxon>
        <taxon>Dikarya</taxon>
        <taxon>Basidiomycota</taxon>
        <taxon>Agaricomycotina</taxon>
        <taxon>Agaricomycetes</taxon>
        <taxon>Agaricomycetidae</taxon>
        <taxon>Agaricales</taxon>
        <taxon>Marasmiineae</taxon>
        <taxon>Omphalotaceae</taxon>
        <taxon>Collybiopsis</taxon>
    </lineage>
</organism>
<accession>A0A8H5M4C0</accession>
<dbReference type="EMBL" id="JAACJN010000065">
    <property type="protein sequence ID" value="KAF5380226.1"/>
    <property type="molecule type" value="Genomic_DNA"/>
</dbReference>
<evidence type="ECO:0000313" key="3">
    <source>
        <dbReference type="Proteomes" id="UP000518752"/>
    </source>
</evidence>
<name>A0A8H5M4C0_9AGAR</name>